<evidence type="ECO:0000259" key="1">
    <source>
        <dbReference type="Pfam" id="PF01168"/>
    </source>
</evidence>
<reference evidence="3" key="1">
    <citation type="journal article" date="2014" name="Int. J. Syst. Evol. Microbiol.">
        <title>Complete genome sequence of Corynebacterium casei LMG S-19264T (=DSM 44701T), isolated from a smear-ripened cheese.</title>
        <authorList>
            <consortium name="US DOE Joint Genome Institute (JGI-PGF)"/>
            <person name="Walter F."/>
            <person name="Albersmeier A."/>
            <person name="Kalinowski J."/>
            <person name="Ruckert C."/>
        </authorList>
    </citation>
    <scope>NUCLEOTIDE SEQUENCE</scope>
    <source>
        <strain evidence="3">CGMCC 4.7201</strain>
    </source>
</reference>
<evidence type="ECO:0000313" key="3">
    <source>
        <dbReference type="EMBL" id="GGO91630.1"/>
    </source>
</evidence>
<dbReference type="InterPro" id="IPR001608">
    <property type="entry name" value="Ala_racemase_N"/>
</dbReference>
<dbReference type="Gene3D" id="2.40.37.30">
    <property type="match status" value="2"/>
</dbReference>
<dbReference type="Proteomes" id="UP000641932">
    <property type="component" value="Unassembled WGS sequence"/>
</dbReference>
<dbReference type="AlphaFoldDB" id="A0A917ZV16"/>
<dbReference type="InterPro" id="IPR029066">
    <property type="entry name" value="PLP-binding_barrel"/>
</dbReference>
<gene>
    <name evidence="3" type="ORF">GCM10012280_39950</name>
</gene>
<dbReference type="SUPFAM" id="SSF51419">
    <property type="entry name" value="PLP-binding barrel"/>
    <property type="match status" value="1"/>
</dbReference>
<proteinExistence type="predicted"/>
<sequence>MFLRRLRETNPGLAAAAVRLHQEEALLANTYLLDLDALHANASAQVSEAARHGLSLYAMAKQFGRNPDALRTLAEAGIDRAVCVDLQGMEAVLRAGTRVGHVGHLVQPHRGSEDAVLAAEPEVVTLFDERIAARIGAAAVRAGRVQPILLRVRGPEDSYYFGHAGGFPLADIEKSAALVDGIDGLRVAGVTNFPCMAADQATRSVRPTRNFATLVEAADRLRTAGFEITQVNAPGTTSAGTFAEQARYGATHVEPGNGLHGTTPLHRFDPCQPEIPAIVYVSEVSHLDGDHAYVFAAGYYVDKVLGDYRLTALCGSDPDNLNEFEVETADAGAIHYYCRLRDARRRGVRVGDSVVFCFRPQVFVTRGRTQAVAGIHPRNAAGPAARLDLRGVYDGEARPVTGVA</sequence>
<dbReference type="RefSeq" id="WP_189133106.1">
    <property type="nucleotide sequence ID" value="NZ_BMMS01000017.1"/>
</dbReference>
<protein>
    <submittedName>
        <fullName evidence="3">Amino-acid racemase</fullName>
    </submittedName>
</protein>
<dbReference type="InterPro" id="IPR048449">
    <property type="entry name" value="YhfX-like_C"/>
</dbReference>
<keyword evidence="4" id="KW-1185">Reference proteome</keyword>
<dbReference type="Pfam" id="PF21279">
    <property type="entry name" value="YhfX-like_C"/>
    <property type="match status" value="1"/>
</dbReference>
<feature type="domain" description="Alanine racemase N-terminal" evidence="1">
    <location>
        <begin position="34"/>
        <end position="264"/>
    </location>
</feature>
<dbReference type="Pfam" id="PF01168">
    <property type="entry name" value="Ala_racemase_N"/>
    <property type="match status" value="1"/>
</dbReference>
<organism evidence="3 4">
    <name type="scientific">Wenjunlia tyrosinilytica</name>
    <dbReference type="NCBI Taxonomy" id="1544741"/>
    <lineage>
        <taxon>Bacteria</taxon>
        <taxon>Bacillati</taxon>
        <taxon>Actinomycetota</taxon>
        <taxon>Actinomycetes</taxon>
        <taxon>Kitasatosporales</taxon>
        <taxon>Streptomycetaceae</taxon>
        <taxon>Wenjunlia</taxon>
    </lineage>
</organism>
<dbReference type="EMBL" id="BMMS01000017">
    <property type="protein sequence ID" value="GGO91630.1"/>
    <property type="molecule type" value="Genomic_DNA"/>
</dbReference>
<evidence type="ECO:0000313" key="4">
    <source>
        <dbReference type="Proteomes" id="UP000641932"/>
    </source>
</evidence>
<name>A0A917ZV16_9ACTN</name>
<accession>A0A917ZV16</accession>
<feature type="domain" description="YhfX-like C-terminal" evidence="2">
    <location>
        <begin position="279"/>
        <end position="377"/>
    </location>
</feature>
<evidence type="ECO:0000259" key="2">
    <source>
        <dbReference type="Pfam" id="PF21279"/>
    </source>
</evidence>
<reference evidence="3" key="2">
    <citation type="submission" date="2020-09" db="EMBL/GenBank/DDBJ databases">
        <authorList>
            <person name="Sun Q."/>
            <person name="Zhou Y."/>
        </authorList>
    </citation>
    <scope>NUCLEOTIDE SEQUENCE</scope>
    <source>
        <strain evidence="3">CGMCC 4.7201</strain>
    </source>
</reference>
<comment type="caution">
    <text evidence="3">The sequence shown here is derived from an EMBL/GenBank/DDBJ whole genome shotgun (WGS) entry which is preliminary data.</text>
</comment>